<dbReference type="Proteomes" id="UP000272703">
    <property type="component" value="Unassembled WGS sequence"/>
</dbReference>
<dbReference type="EMBL" id="RBUM01000525">
    <property type="protein sequence ID" value="RMV08091.1"/>
    <property type="molecule type" value="Genomic_DNA"/>
</dbReference>
<comment type="caution">
    <text evidence="2">The sequence shown here is derived from an EMBL/GenBank/DDBJ whole genome shotgun (WGS) entry which is preliminary data.</text>
</comment>
<sequence length="56" mass="6513">MTILFAHDALSQLIDAFAERFLVRRFQRERAVSLIGSGRRDMQIGMESAFVKCIFY</sequence>
<dbReference type="Proteomes" id="UP000270795">
    <property type="component" value="Unassembled WGS sequence"/>
</dbReference>
<evidence type="ECO:0000313" key="4">
    <source>
        <dbReference type="Proteomes" id="UP000272703"/>
    </source>
</evidence>
<name>A0A3M6AFP0_PSESS</name>
<accession>A0A3M6AFP0</accession>
<gene>
    <name evidence="2" type="ORF">ALP16_101739</name>
    <name evidence="1" type="ORF">ALP17_106749</name>
</gene>
<organism evidence="2 4">
    <name type="scientific">Pseudomonas savastanoi</name>
    <name type="common">Pseudomonas syringae pv. savastanoi</name>
    <dbReference type="NCBI Taxonomy" id="29438"/>
    <lineage>
        <taxon>Bacteria</taxon>
        <taxon>Pseudomonadati</taxon>
        <taxon>Pseudomonadota</taxon>
        <taxon>Gammaproteobacteria</taxon>
        <taxon>Pseudomonadales</taxon>
        <taxon>Pseudomonadaceae</taxon>
        <taxon>Pseudomonas</taxon>
    </lineage>
</organism>
<reference evidence="3 4" key="1">
    <citation type="submission" date="2018-08" db="EMBL/GenBank/DDBJ databases">
        <title>Recombination of ecologically and evolutionarily significant loci maintains genetic cohesion in the Pseudomonas syringae species complex.</title>
        <authorList>
            <person name="Dillon M."/>
            <person name="Thakur S."/>
            <person name="Almeida R.N.D."/>
            <person name="Weir B.S."/>
            <person name="Guttman D.S."/>
        </authorList>
    </citation>
    <scope>NUCLEOTIDE SEQUENCE [LARGE SCALE GENOMIC DNA]</scope>
    <source>
        <strain evidence="2 4">ICMP 11897</strain>
        <strain evidence="1 3">ICMP 11899</strain>
    </source>
</reference>
<dbReference type="AlphaFoldDB" id="A0A3M6AFP0"/>
<dbReference type="EMBL" id="RBUN01000254">
    <property type="protein sequence ID" value="RMV18163.1"/>
    <property type="molecule type" value="Genomic_DNA"/>
</dbReference>
<proteinExistence type="predicted"/>
<evidence type="ECO:0000313" key="2">
    <source>
        <dbReference type="EMBL" id="RMV18163.1"/>
    </source>
</evidence>
<protein>
    <submittedName>
        <fullName evidence="2">Uncharacterized protein</fullName>
    </submittedName>
</protein>
<evidence type="ECO:0000313" key="3">
    <source>
        <dbReference type="Proteomes" id="UP000270795"/>
    </source>
</evidence>
<evidence type="ECO:0000313" key="1">
    <source>
        <dbReference type="EMBL" id="RMV08091.1"/>
    </source>
</evidence>